<proteinExistence type="predicted"/>
<reference evidence="1 2" key="2">
    <citation type="journal article" date="2010" name="Nucleic Acids Res.">
        <title>BeetleBase in 2010: revisions to provide comprehensive genomic information for Tribolium castaneum.</title>
        <authorList>
            <person name="Kim H.S."/>
            <person name="Murphy T."/>
            <person name="Xia J."/>
            <person name="Caragea D."/>
            <person name="Park Y."/>
            <person name="Beeman R.W."/>
            <person name="Lorenzen M.D."/>
            <person name="Butcher S."/>
            <person name="Manak J.R."/>
            <person name="Brown S.J."/>
        </authorList>
    </citation>
    <scope>GENOME REANNOTATION</scope>
    <source>
        <strain evidence="1 2">Georgia GA2</strain>
    </source>
</reference>
<dbReference type="Proteomes" id="UP000007266">
    <property type="component" value="Linkage group 3"/>
</dbReference>
<reference evidence="1 2" key="1">
    <citation type="journal article" date="2008" name="Nature">
        <title>The genome of the model beetle and pest Tribolium castaneum.</title>
        <authorList>
            <consortium name="Tribolium Genome Sequencing Consortium"/>
            <person name="Richards S."/>
            <person name="Gibbs R.A."/>
            <person name="Weinstock G.M."/>
            <person name="Brown S.J."/>
            <person name="Denell R."/>
            <person name="Beeman R.W."/>
            <person name="Gibbs R."/>
            <person name="Beeman R.W."/>
            <person name="Brown S.J."/>
            <person name="Bucher G."/>
            <person name="Friedrich M."/>
            <person name="Grimmelikhuijzen C.J."/>
            <person name="Klingler M."/>
            <person name="Lorenzen M."/>
            <person name="Richards S."/>
            <person name="Roth S."/>
            <person name="Schroder R."/>
            <person name="Tautz D."/>
            <person name="Zdobnov E.M."/>
            <person name="Muzny D."/>
            <person name="Gibbs R.A."/>
            <person name="Weinstock G.M."/>
            <person name="Attaway T."/>
            <person name="Bell S."/>
            <person name="Buhay C.J."/>
            <person name="Chandrabose M.N."/>
            <person name="Chavez D."/>
            <person name="Clerk-Blankenburg K.P."/>
            <person name="Cree A."/>
            <person name="Dao M."/>
            <person name="Davis C."/>
            <person name="Chacko J."/>
            <person name="Dinh H."/>
            <person name="Dugan-Rocha S."/>
            <person name="Fowler G."/>
            <person name="Garner T.T."/>
            <person name="Garnes J."/>
            <person name="Gnirke A."/>
            <person name="Hawes A."/>
            <person name="Hernandez J."/>
            <person name="Hines S."/>
            <person name="Holder M."/>
            <person name="Hume J."/>
            <person name="Jhangiani S.N."/>
            <person name="Joshi V."/>
            <person name="Khan Z.M."/>
            <person name="Jackson L."/>
            <person name="Kovar C."/>
            <person name="Kowis A."/>
            <person name="Lee S."/>
            <person name="Lewis L.R."/>
            <person name="Margolis J."/>
            <person name="Morgan M."/>
            <person name="Nazareth L.V."/>
            <person name="Nguyen N."/>
            <person name="Okwuonu G."/>
            <person name="Parker D."/>
            <person name="Richards S."/>
            <person name="Ruiz S.J."/>
            <person name="Santibanez J."/>
            <person name="Savard J."/>
            <person name="Scherer S.E."/>
            <person name="Schneider B."/>
            <person name="Sodergren E."/>
            <person name="Tautz D."/>
            <person name="Vattahil S."/>
            <person name="Villasana D."/>
            <person name="White C.S."/>
            <person name="Wright R."/>
            <person name="Park Y."/>
            <person name="Beeman R.W."/>
            <person name="Lord J."/>
            <person name="Oppert B."/>
            <person name="Lorenzen M."/>
            <person name="Brown S."/>
            <person name="Wang L."/>
            <person name="Savard J."/>
            <person name="Tautz D."/>
            <person name="Richards S."/>
            <person name="Weinstock G."/>
            <person name="Gibbs R.A."/>
            <person name="Liu Y."/>
            <person name="Worley K."/>
            <person name="Weinstock G."/>
            <person name="Elsik C.G."/>
            <person name="Reese J.T."/>
            <person name="Elhaik E."/>
            <person name="Landan G."/>
            <person name="Graur D."/>
            <person name="Arensburger P."/>
            <person name="Atkinson P."/>
            <person name="Beeman R.W."/>
            <person name="Beidler J."/>
            <person name="Brown S.J."/>
            <person name="Demuth J.P."/>
            <person name="Drury D.W."/>
            <person name="Du Y.Z."/>
            <person name="Fujiwara H."/>
            <person name="Lorenzen M."/>
            <person name="Maselli V."/>
            <person name="Osanai M."/>
            <person name="Park Y."/>
            <person name="Robertson H.M."/>
            <person name="Tu Z."/>
            <person name="Wang J.J."/>
            <person name="Wang S."/>
            <person name="Richards S."/>
            <person name="Song H."/>
            <person name="Zhang L."/>
            <person name="Sodergren E."/>
            <person name="Werner D."/>
            <person name="Stanke M."/>
            <person name="Morgenstern B."/>
            <person name="Solovyev V."/>
            <person name="Kosarev P."/>
            <person name="Brown G."/>
            <person name="Chen H.C."/>
            <person name="Ermolaeva O."/>
            <person name="Hlavina W."/>
            <person name="Kapustin Y."/>
            <person name="Kiryutin B."/>
            <person name="Kitts P."/>
            <person name="Maglott D."/>
            <person name="Pruitt K."/>
            <person name="Sapojnikov V."/>
            <person name="Souvorov A."/>
            <person name="Mackey A.J."/>
            <person name="Waterhouse R.M."/>
            <person name="Wyder S."/>
            <person name="Zdobnov E.M."/>
            <person name="Zdobnov E.M."/>
            <person name="Wyder S."/>
            <person name="Kriventseva E.V."/>
            <person name="Kadowaki T."/>
            <person name="Bork P."/>
            <person name="Aranda M."/>
            <person name="Bao R."/>
            <person name="Beermann A."/>
            <person name="Berns N."/>
            <person name="Bolognesi R."/>
            <person name="Bonneton F."/>
            <person name="Bopp D."/>
            <person name="Brown S.J."/>
            <person name="Bucher G."/>
            <person name="Butts T."/>
            <person name="Chaumot A."/>
            <person name="Denell R.E."/>
            <person name="Ferrier D.E."/>
            <person name="Friedrich M."/>
            <person name="Gordon C.M."/>
            <person name="Jindra M."/>
            <person name="Klingler M."/>
            <person name="Lan Q."/>
            <person name="Lattorff H.M."/>
            <person name="Laudet V."/>
            <person name="von Levetsow C."/>
            <person name="Liu Z."/>
            <person name="Lutz R."/>
            <person name="Lynch J.A."/>
            <person name="da Fonseca R.N."/>
            <person name="Posnien N."/>
            <person name="Reuter R."/>
            <person name="Roth S."/>
            <person name="Savard J."/>
            <person name="Schinko J.B."/>
            <person name="Schmitt C."/>
            <person name="Schoppmeier M."/>
            <person name="Schroder R."/>
            <person name="Shippy T.D."/>
            <person name="Simonnet F."/>
            <person name="Marques-Souza H."/>
            <person name="Tautz D."/>
            <person name="Tomoyasu Y."/>
            <person name="Trauner J."/>
            <person name="Van der Zee M."/>
            <person name="Vervoort M."/>
            <person name="Wittkopp N."/>
            <person name="Wimmer E.A."/>
            <person name="Yang X."/>
            <person name="Jones A.K."/>
            <person name="Sattelle D.B."/>
            <person name="Ebert P.R."/>
            <person name="Nelson D."/>
            <person name="Scott J.G."/>
            <person name="Beeman R.W."/>
            <person name="Muthukrishnan S."/>
            <person name="Kramer K.J."/>
            <person name="Arakane Y."/>
            <person name="Beeman R.W."/>
            <person name="Zhu Q."/>
            <person name="Hogenkamp D."/>
            <person name="Dixit R."/>
            <person name="Oppert B."/>
            <person name="Jiang H."/>
            <person name="Zou Z."/>
            <person name="Marshall J."/>
            <person name="Elpidina E."/>
            <person name="Vinokurov K."/>
            <person name="Oppert C."/>
            <person name="Zou Z."/>
            <person name="Evans J."/>
            <person name="Lu Z."/>
            <person name="Zhao P."/>
            <person name="Sumathipala N."/>
            <person name="Altincicek B."/>
            <person name="Vilcinskas A."/>
            <person name="Williams M."/>
            <person name="Hultmark D."/>
            <person name="Hetru C."/>
            <person name="Jiang H."/>
            <person name="Grimmelikhuijzen C.J."/>
            <person name="Hauser F."/>
            <person name="Cazzamali G."/>
            <person name="Williamson M."/>
            <person name="Park Y."/>
            <person name="Li B."/>
            <person name="Tanaka Y."/>
            <person name="Predel R."/>
            <person name="Neupert S."/>
            <person name="Schachtner J."/>
            <person name="Verleyen P."/>
            <person name="Raible F."/>
            <person name="Bork P."/>
            <person name="Friedrich M."/>
            <person name="Walden K.K."/>
            <person name="Robertson H.M."/>
            <person name="Angeli S."/>
            <person name="Foret S."/>
            <person name="Bucher G."/>
            <person name="Schuetz S."/>
            <person name="Maleszka R."/>
            <person name="Wimmer E.A."/>
            <person name="Beeman R.W."/>
            <person name="Lorenzen M."/>
            <person name="Tomoyasu Y."/>
            <person name="Miller S.C."/>
            <person name="Grossmann D."/>
            <person name="Bucher G."/>
        </authorList>
    </citation>
    <scope>NUCLEOTIDE SEQUENCE [LARGE SCALE GENOMIC DNA]</scope>
    <source>
        <strain evidence="1 2">Georgia GA2</strain>
    </source>
</reference>
<dbReference type="AlphaFoldDB" id="A0A139WLB9"/>
<dbReference type="InParanoid" id="A0A139WLB9"/>
<evidence type="ECO:0000313" key="1">
    <source>
        <dbReference type="EMBL" id="KYB28684.1"/>
    </source>
</evidence>
<sequence length="60" mass="7276">MVLGSWEMEGLMHFPHFKKNSKETTRPHKTCSRRDICYHFCNELLQRFNANKGINMRRSY</sequence>
<accession>A0A139WLB9</accession>
<evidence type="ECO:0000313" key="2">
    <source>
        <dbReference type="Proteomes" id="UP000007266"/>
    </source>
</evidence>
<organism evidence="1 2">
    <name type="scientific">Tribolium castaneum</name>
    <name type="common">Red flour beetle</name>
    <dbReference type="NCBI Taxonomy" id="7070"/>
    <lineage>
        <taxon>Eukaryota</taxon>
        <taxon>Metazoa</taxon>
        <taxon>Ecdysozoa</taxon>
        <taxon>Arthropoda</taxon>
        <taxon>Hexapoda</taxon>
        <taxon>Insecta</taxon>
        <taxon>Pterygota</taxon>
        <taxon>Neoptera</taxon>
        <taxon>Endopterygota</taxon>
        <taxon>Coleoptera</taxon>
        <taxon>Polyphaga</taxon>
        <taxon>Cucujiformia</taxon>
        <taxon>Tenebrionidae</taxon>
        <taxon>Tenebrionidae incertae sedis</taxon>
        <taxon>Tribolium</taxon>
    </lineage>
</organism>
<gene>
    <name evidence="1" type="primary">AUGUSTUS-3.0.2_32405</name>
    <name evidence="1" type="ORF">TcasGA2_TC032405</name>
</gene>
<protein>
    <submittedName>
        <fullName evidence="1">Uncharacterized protein</fullName>
    </submittedName>
</protein>
<name>A0A139WLB9_TRICA</name>
<dbReference type="EMBL" id="KQ971321">
    <property type="protein sequence ID" value="KYB28684.1"/>
    <property type="molecule type" value="Genomic_DNA"/>
</dbReference>
<keyword evidence="2" id="KW-1185">Reference proteome</keyword>